<protein>
    <submittedName>
        <fullName evidence="1">Uncharacterized protein</fullName>
    </submittedName>
</protein>
<name>A0ABS4W1V6_9PSEU</name>
<evidence type="ECO:0000313" key="2">
    <source>
        <dbReference type="Proteomes" id="UP001519295"/>
    </source>
</evidence>
<proteinExistence type="predicted"/>
<dbReference type="RefSeq" id="WP_210033248.1">
    <property type="nucleotide sequence ID" value="NZ_JAGINU010000001.1"/>
</dbReference>
<gene>
    <name evidence="1" type="ORF">JOF36_005888</name>
</gene>
<dbReference type="EMBL" id="JAGINU010000001">
    <property type="protein sequence ID" value="MBP2370192.1"/>
    <property type="molecule type" value="Genomic_DNA"/>
</dbReference>
<evidence type="ECO:0000313" key="1">
    <source>
        <dbReference type="EMBL" id="MBP2370192.1"/>
    </source>
</evidence>
<reference evidence="1 2" key="1">
    <citation type="submission" date="2021-03" db="EMBL/GenBank/DDBJ databases">
        <title>Sequencing the genomes of 1000 actinobacteria strains.</title>
        <authorList>
            <person name="Klenk H.-P."/>
        </authorList>
    </citation>
    <scope>NUCLEOTIDE SEQUENCE [LARGE SCALE GENOMIC DNA]</scope>
    <source>
        <strain evidence="1 2">DSM 45256</strain>
    </source>
</reference>
<comment type="caution">
    <text evidence="1">The sequence shown here is derived from an EMBL/GenBank/DDBJ whole genome shotgun (WGS) entry which is preliminary data.</text>
</comment>
<keyword evidence="2" id="KW-1185">Reference proteome</keyword>
<dbReference type="Proteomes" id="UP001519295">
    <property type="component" value="Unassembled WGS sequence"/>
</dbReference>
<organism evidence="1 2">
    <name type="scientific">Pseudonocardia parietis</name>
    <dbReference type="NCBI Taxonomy" id="570936"/>
    <lineage>
        <taxon>Bacteria</taxon>
        <taxon>Bacillati</taxon>
        <taxon>Actinomycetota</taxon>
        <taxon>Actinomycetes</taxon>
        <taxon>Pseudonocardiales</taxon>
        <taxon>Pseudonocardiaceae</taxon>
        <taxon>Pseudonocardia</taxon>
    </lineage>
</organism>
<sequence length="76" mass="8317">MAVRYHAVTCTEDECCPSCTISDPAVHGGGLRERVMRKLHSDPQIMACLYPRWECSCAAADYVDRLFSSGLLPGPA</sequence>
<accession>A0ABS4W1V6</accession>